<reference evidence="8" key="1">
    <citation type="submission" date="2018-02" db="EMBL/GenBank/DDBJ databases">
        <authorList>
            <person name="Cohen D.B."/>
            <person name="Kent A.D."/>
        </authorList>
    </citation>
    <scope>NUCLEOTIDE SEQUENCE</scope>
</reference>
<dbReference type="GO" id="GO:0051607">
    <property type="term" value="P:defense response to virus"/>
    <property type="evidence" value="ECO:0007669"/>
    <property type="project" value="InterPro"/>
</dbReference>
<dbReference type="Pfam" id="PF03468">
    <property type="entry name" value="XS"/>
    <property type="match status" value="1"/>
</dbReference>
<evidence type="ECO:0000256" key="3">
    <source>
        <dbReference type="ARBA" id="ARBA00024022"/>
    </source>
</evidence>
<proteinExistence type="inferred from homology"/>
<feature type="compositionally biased region" description="Basic and acidic residues" evidence="5">
    <location>
        <begin position="125"/>
        <end position="151"/>
    </location>
</feature>
<evidence type="ECO:0000256" key="2">
    <source>
        <dbReference type="ARBA" id="ARBA00023158"/>
    </source>
</evidence>
<keyword evidence="1 4" id="KW-0175">Coiled coil</keyword>
<dbReference type="InterPro" id="IPR005380">
    <property type="entry name" value="XS_domain"/>
</dbReference>
<accession>A0A2N9G9T1</accession>
<evidence type="ECO:0000313" key="8">
    <source>
        <dbReference type="EMBL" id="SPC96158.1"/>
    </source>
</evidence>
<evidence type="ECO:0000256" key="4">
    <source>
        <dbReference type="SAM" id="Coils"/>
    </source>
</evidence>
<dbReference type="EMBL" id="OIVN01001643">
    <property type="protein sequence ID" value="SPC96158.1"/>
    <property type="molecule type" value="Genomic_DNA"/>
</dbReference>
<feature type="region of interest" description="Disordered" evidence="5">
    <location>
        <begin position="106"/>
        <end position="165"/>
    </location>
</feature>
<dbReference type="InterPro" id="IPR038588">
    <property type="entry name" value="XS_domain_sf"/>
</dbReference>
<dbReference type="InterPro" id="IPR044287">
    <property type="entry name" value="SGS3"/>
</dbReference>
<gene>
    <name evidence="8" type="ORF">FSB_LOCUS24040</name>
</gene>
<evidence type="ECO:0000259" key="6">
    <source>
        <dbReference type="Pfam" id="PF03468"/>
    </source>
</evidence>
<name>A0A2N9G9T1_FAGSY</name>
<dbReference type="PANTHER" id="PTHR46602:SF6">
    <property type="entry name" value="XS DOMAIN-CONTAINING PROTEIN-RELATED"/>
    <property type="match status" value="1"/>
</dbReference>
<feature type="domain" description="Zinc finger-XS" evidence="7">
    <location>
        <begin position="223"/>
        <end position="260"/>
    </location>
</feature>
<evidence type="ECO:0000259" key="7">
    <source>
        <dbReference type="Pfam" id="PF03470"/>
    </source>
</evidence>
<dbReference type="PANTHER" id="PTHR46602">
    <property type="entry name" value="PROTEIN SUPPRESSOR OF GENE SILENCING 3"/>
    <property type="match status" value="1"/>
</dbReference>
<evidence type="ECO:0000256" key="5">
    <source>
        <dbReference type="SAM" id="MobiDB-lite"/>
    </source>
</evidence>
<dbReference type="InterPro" id="IPR005381">
    <property type="entry name" value="Znf-XS_domain"/>
</dbReference>
<organism evidence="8">
    <name type="scientific">Fagus sylvatica</name>
    <name type="common">Beechnut</name>
    <dbReference type="NCBI Taxonomy" id="28930"/>
    <lineage>
        <taxon>Eukaryota</taxon>
        <taxon>Viridiplantae</taxon>
        <taxon>Streptophyta</taxon>
        <taxon>Embryophyta</taxon>
        <taxon>Tracheophyta</taxon>
        <taxon>Spermatophyta</taxon>
        <taxon>Magnoliopsida</taxon>
        <taxon>eudicotyledons</taxon>
        <taxon>Gunneridae</taxon>
        <taxon>Pentapetalae</taxon>
        <taxon>rosids</taxon>
        <taxon>fabids</taxon>
        <taxon>Fagales</taxon>
        <taxon>Fagaceae</taxon>
        <taxon>Fagus</taxon>
    </lineage>
</organism>
<sequence length="668" mass="76790">MADNSDPFPKLASVYKSSRPQVNQLNHYVANINLNSQASDSNVASWESRNGAGCSAVRPKFPQNSTSIAWGHPDAIQKLRMCGKGESGMANGNSMQAQNADLRNSSGRGIALVSPPLQQGSHWSARADHTQTKDSKDGQLNDEIISKPRWGDDEENDDVMSGDDDDSVFLYDSDDLSNYDSDLDSSEMNYETLKKSKWFKGFFKDINKLPTEEINSPSRQWHCPACQGGPGAIDWYRGLEPLMHHARTKQARRVKLHRKFVEILDQELQMKGTSVTLSGEVYGRWEGLDEKVNDHEIIWPPMVVVTNTRYQLDDNNKWSGMGNQELLDCFSSYSALKARHSYGPKGHRGISLLIFESSAAGYLEAARLHKHFKEQGRDRDAWGRCKTPFCHGGMRQLYGYMAVKADLDIFNKHVNGHLSITLLVQSHGKSKVKYEMRSYQEMVESKIKDINDESQQLNRFKERVAKEQKQSQTLAYSLSQVCEKLRRATEENRIVRERTRIQHEQNKEEVWLANIVFKEKQRRIKAIISHVRWMHKKNFSRFKSKLFKKLLDAKEDSFEKLQQEERQKVKQLSTKSSKIEDPRIRQQEIASFIKFQDKEMEQFVDERDKLTSIHEAMKRTLKQKYWKEEVELEKSYEIQVTKLIEKFAPSLASSSSSSPSSSSGKNIE</sequence>
<comment type="similarity">
    <text evidence="3">Belongs to the SGS3 family.</text>
</comment>
<protein>
    <recommendedName>
        <fullName evidence="9">XS domain-containing protein</fullName>
    </recommendedName>
</protein>
<feature type="coiled-coil region" evidence="4">
    <location>
        <begin position="443"/>
        <end position="470"/>
    </location>
</feature>
<evidence type="ECO:0000256" key="1">
    <source>
        <dbReference type="ARBA" id="ARBA00023054"/>
    </source>
</evidence>
<dbReference type="Gene3D" id="3.30.70.2890">
    <property type="entry name" value="XS domain"/>
    <property type="match status" value="1"/>
</dbReference>
<dbReference type="Pfam" id="PF03470">
    <property type="entry name" value="zf-XS"/>
    <property type="match status" value="1"/>
</dbReference>
<dbReference type="AlphaFoldDB" id="A0A2N9G9T1"/>
<dbReference type="GO" id="GO:0031047">
    <property type="term" value="P:regulatory ncRNA-mediated gene silencing"/>
    <property type="evidence" value="ECO:0007669"/>
    <property type="project" value="UniProtKB-KW"/>
</dbReference>
<feature type="region of interest" description="Disordered" evidence="5">
    <location>
        <begin position="649"/>
        <end position="668"/>
    </location>
</feature>
<evidence type="ECO:0008006" key="9">
    <source>
        <dbReference type="Google" id="ProtNLM"/>
    </source>
</evidence>
<feature type="compositionally biased region" description="Acidic residues" evidence="5">
    <location>
        <begin position="152"/>
        <end position="165"/>
    </location>
</feature>
<feature type="domain" description="XS" evidence="6">
    <location>
        <begin position="294"/>
        <end position="407"/>
    </location>
</feature>
<keyword evidence="2" id="KW-0943">RNA-mediated gene silencing</keyword>